<evidence type="ECO:0000256" key="14">
    <source>
        <dbReference type="SAM" id="Phobius"/>
    </source>
</evidence>
<dbReference type="InterPro" id="IPR013761">
    <property type="entry name" value="SAM/pointed_sf"/>
</dbReference>
<evidence type="ECO:0000256" key="9">
    <source>
        <dbReference type="ARBA" id="ARBA00022853"/>
    </source>
</evidence>
<feature type="compositionally biased region" description="Low complexity" evidence="13">
    <location>
        <begin position="1393"/>
        <end position="1409"/>
    </location>
</feature>
<feature type="compositionally biased region" description="Polar residues" evidence="13">
    <location>
        <begin position="143"/>
        <end position="162"/>
    </location>
</feature>
<sequence length="1663" mass="184873">MLKCYKVAPKDTKADLKRCLKERSIFKVDYKDNVSYRNAAKWRKKSTQSNTMASEIDERKIISSAIATLIYRDQSYLENGIAFDDLIREAAFLSRYTKKQLETIVNKELSSGSLVKLPNGTLALGPAGDPDGDSSDSFKFEYNDSNTKLTSSANSSCRSSPQRMRGRPKKRPNVTSSNNQNINNQNSGVRVGERRKMAKKVFDPSDNNVPSKRKRGRPVGSLNKSTIKKRLMIASHQKNEKEGTPLSEGQHSLDGSGEDMESEEPISHEASGGVCSVCHIQKPRGSNDRIVECRDCNNKAHLSCLQTGSGILKPRPDNTWQCPHCKTCVVCYETNDAGILTVCNICSDAYHALCHTPRIPERLKAWDQWECNNCLESHPTIVTSPAIILSNIDYNSESSTVDPFLKPHELDRAPTKLTEDVPFDPSIPDISNWTTEDVYSYFMEHLPEAAPILKEQEFDGQAICTARRADIVRGLGLPLGPALALYRIVVKLQTRKDDWTMCWVIKNSFSCLLMLNLKGLIMFMIGILMIILYIVCVLNQAATWLLIVSEQKVLLVPFLPLFTPENLYDCKWSSSRVTVLPLGDIPQPTSVVWWLTKESENIIVIGSKTGVVTFYSLESQSIVGEVKVAGEILDLQICFDDSLDLLALLISRGQSQQWKLILEHRSMGYNWLQQTRAQNDREKKDGFMSYIRQLSKDKITFFTQGGSKDDKQTVEYVLKPVEYLPMFRKGSNNWALTAQYVNGRHFLTAFELNEGTLILESPEDDTPSRTLRPHIKKDGLYIQGLWSQRLIYLLRKNELEVHSANFSVVQGDGLLGAKREFSELWSVELIGDVHRAYLMTAREPPAPTPGWREPTFMCDLQLPRFPIEPCLVVTSCGAYILNTVLLGAKREFSELWSVELIGDVHRAYLMTAREPPAPTPGWREPTFMCDLQLPRFPIEPCLVVTSCGAYILNTVCEPSEWLVSLIMRGGVGAEQSAAALGACVPTLLRASADMLMSRGKIAPAQYLFSLSQSQPDGWVARLGVFGRMHELSMYKPTGGGAAGTLGNAAITAKLLAMLLKVGTNPEEKFDVDVQLVTLSEKELVELTSAAAAVGLWELVPLFSLYHGQPHLMLAGVKGRRELCRGALACLLRHACLVPILLEENAQWLFDFITDKCNTFDTKLLKCLCLWMNPLQDQLRPVMRDLKQGITSIYTTRMLQLISTFMRVACVIEARSPCPDIHVEVTKRPETWKNQYTPKRALSCGLSHWALADDGNVKVMMTNTPVNTEIIGRVLDVACGRHHTLILTENGMGCSRQLCLGNIDDQYTPQLVTKFLGRKVLSVGCGACHTVVLMKNGEVWACGAGVFGQLGGGARAKAALPARIALPDTVTHIAVGYFHTLALTGKGQVWRWGASPQQVRASQARRAASPSPSPASAPNTPSDPTPHTVPAPATAPAPAPPPLQPPSPPTRICCPSWSIQGMYADLSAGWHHSCILDHTGAVYTWGLNFDGQLGSGNRKQVVIPTEVKTRPEAQPDNNKSSRTPDTDDGNVTKALVACGGDFTIYIDDDVRIYATGNMSKHVNNEKPNNRVIMMKTTKRVIKIPASRNSNKFLFQPLDRLDIMFPFDVDVLRRKPIEPVPNPLLNINDFKKKSWPDDIILLLQPWYQSASVGRQPKYGCQILLS</sequence>
<dbReference type="Pfam" id="PF00415">
    <property type="entry name" value="RCC1"/>
    <property type="match status" value="3"/>
</dbReference>
<dbReference type="InterPro" id="IPR001965">
    <property type="entry name" value="Znf_PHD"/>
</dbReference>
<keyword evidence="7" id="KW-0862">Zinc</keyword>
<keyword evidence="5" id="KW-0479">Metal-binding</keyword>
<dbReference type="GO" id="GO:0003677">
    <property type="term" value="F:DNA binding"/>
    <property type="evidence" value="ECO:0007669"/>
    <property type="project" value="InterPro"/>
</dbReference>
<dbReference type="InterPro" id="IPR019787">
    <property type="entry name" value="Znf_PHD-finger"/>
</dbReference>
<accession>A0A194PWS6</accession>
<evidence type="ECO:0000313" key="17">
    <source>
        <dbReference type="EMBL" id="KPI97816.1"/>
    </source>
</evidence>
<dbReference type="EMBL" id="KQ459586">
    <property type="protein sequence ID" value="KPI97816.1"/>
    <property type="molecule type" value="Genomic_DNA"/>
</dbReference>
<feature type="region of interest" description="Disordered" evidence="13">
    <location>
        <begin position="1504"/>
        <end position="1529"/>
    </location>
</feature>
<dbReference type="InterPro" id="IPR011011">
    <property type="entry name" value="Znf_FYVE_PHD"/>
</dbReference>
<evidence type="ECO:0000256" key="8">
    <source>
        <dbReference type="ARBA" id="ARBA00022843"/>
    </source>
</evidence>
<evidence type="ECO:0000256" key="10">
    <source>
        <dbReference type="ARBA" id="ARBA00023242"/>
    </source>
</evidence>
<evidence type="ECO:0000256" key="3">
    <source>
        <dbReference type="ARBA" id="ARBA00022499"/>
    </source>
</evidence>
<dbReference type="SUPFAM" id="SSF57903">
    <property type="entry name" value="FYVE/PHD zinc finger"/>
    <property type="match status" value="2"/>
</dbReference>
<dbReference type="PANTHER" id="PTHR45982:SF1">
    <property type="entry name" value="REGULATOR OF CHROMOSOME CONDENSATION"/>
    <property type="match status" value="1"/>
</dbReference>
<feature type="repeat" description="RCC1" evidence="12">
    <location>
        <begin position="1336"/>
        <end position="1385"/>
    </location>
</feature>
<evidence type="ECO:0000256" key="7">
    <source>
        <dbReference type="ARBA" id="ARBA00022833"/>
    </source>
</evidence>
<dbReference type="PROSITE" id="PS50012">
    <property type="entry name" value="RCC1_3"/>
    <property type="match status" value="3"/>
</dbReference>
<evidence type="ECO:0000256" key="1">
    <source>
        <dbReference type="ARBA" id="ARBA00004123"/>
    </source>
</evidence>
<keyword evidence="10" id="KW-0539">Nucleus</keyword>
<keyword evidence="9" id="KW-0156">Chromatin regulator</keyword>
<organism evidence="17 18">
    <name type="scientific">Papilio xuthus</name>
    <name type="common">Asian swallowtail butterfly</name>
    <dbReference type="NCBI Taxonomy" id="66420"/>
    <lineage>
        <taxon>Eukaryota</taxon>
        <taxon>Metazoa</taxon>
        <taxon>Ecdysozoa</taxon>
        <taxon>Arthropoda</taxon>
        <taxon>Hexapoda</taxon>
        <taxon>Insecta</taxon>
        <taxon>Pterygota</taxon>
        <taxon>Neoptera</taxon>
        <taxon>Endopterygota</taxon>
        <taxon>Lepidoptera</taxon>
        <taxon>Glossata</taxon>
        <taxon>Ditrysia</taxon>
        <taxon>Papilionoidea</taxon>
        <taxon>Papilionidae</taxon>
        <taxon>Papilioninae</taxon>
        <taxon>Papilio</taxon>
    </lineage>
</organism>
<evidence type="ECO:0000256" key="13">
    <source>
        <dbReference type="SAM" id="MobiDB-lite"/>
    </source>
</evidence>
<dbReference type="Gene3D" id="1.10.150.50">
    <property type="entry name" value="Transcription Factor, Ets-1"/>
    <property type="match status" value="1"/>
</dbReference>
<dbReference type="GO" id="GO:0005737">
    <property type="term" value="C:cytoplasm"/>
    <property type="evidence" value="ECO:0007669"/>
    <property type="project" value="TreeGrafter"/>
</dbReference>
<evidence type="ECO:0000256" key="5">
    <source>
        <dbReference type="ARBA" id="ARBA00022723"/>
    </source>
</evidence>
<evidence type="ECO:0000259" key="16">
    <source>
        <dbReference type="PROSITE" id="PS52014"/>
    </source>
</evidence>
<comment type="subcellular location">
    <subcellularLocation>
        <location evidence="1">Nucleus</location>
    </subcellularLocation>
</comment>
<dbReference type="Gene3D" id="3.30.40.10">
    <property type="entry name" value="Zinc/RING finger domain, C3HC4 (zinc finger)"/>
    <property type="match status" value="2"/>
</dbReference>
<feature type="domain" description="SAMD1-like winged helix (WH)" evidence="16">
    <location>
        <begin position="1"/>
        <end position="42"/>
    </location>
</feature>
<evidence type="ECO:0000256" key="6">
    <source>
        <dbReference type="ARBA" id="ARBA00022771"/>
    </source>
</evidence>
<dbReference type="InterPro" id="IPR013083">
    <property type="entry name" value="Znf_RING/FYVE/PHD"/>
</dbReference>
<dbReference type="InterPro" id="IPR048589">
    <property type="entry name" value="SAMD1-like_WH"/>
</dbReference>
<dbReference type="PANTHER" id="PTHR45982">
    <property type="entry name" value="REGULATOR OF CHROMOSOME CONDENSATION"/>
    <property type="match status" value="1"/>
</dbReference>
<feature type="compositionally biased region" description="Basic and acidic residues" evidence="13">
    <location>
        <begin position="191"/>
        <end position="203"/>
    </location>
</feature>
<dbReference type="GO" id="GO:0006325">
    <property type="term" value="P:chromatin organization"/>
    <property type="evidence" value="ECO:0007669"/>
    <property type="project" value="UniProtKB-KW"/>
</dbReference>
<keyword evidence="2" id="KW-0678">Repressor</keyword>
<keyword evidence="14" id="KW-1133">Transmembrane helix</keyword>
<dbReference type="Gene3D" id="2.130.10.30">
    <property type="entry name" value="Regulator of chromosome condensation 1/beta-lactamase-inhibitor protein II"/>
    <property type="match status" value="1"/>
</dbReference>
<feature type="region of interest" description="Disordered" evidence="13">
    <location>
        <begin position="125"/>
        <end position="264"/>
    </location>
</feature>
<dbReference type="InterPro" id="IPR000408">
    <property type="entry name" value="Reg_chr_condens"/>
</dbReference>
<dbReference type="GO" id="GO:0005634">
    <property type="term" value="C:nucleus"/>
    <property type="evidence" value="ECO:0007669"/>
    <property type="project" value="UniProtKB-SubCell"/>
</dbReference>
<dbReference type="SUPFAM" id="SSF47769">
    <property type="entry name" value="SAM/Pointed domain"/>
    <property type="match status" value="1"/>
</dbReference>
<dbReference type="GO" id="GO:0005085">
    <property type="term" value="F:guanyl-nucleotide exchange factor activity"/>
    <property type="evidence" value="ECO:0007669"/>
    <property type="project" value="TreeGrafter"/>
</dbReference>
<evidence type="ECO:0000256" key="4">
    <source>
        <dbReference type="ARBA" id="ARBA00022553"/>
    </source>
</evidence>
<keyword evidence="14" id="KW-0812">Transmembrane</keyword>
<evidence type="ECO:0000313" key="18">
    <source>
        <dbReference type="Proteomes" id="UP000053268"/>
    </source>
</evidence>
<keyword evidence="8" id="KW-0832">Ubl conjugation</keyword>
<dbReference type="Pfam" id="PF21524">
    <property type="entry name" value="SAMD1_WH"/>
    <property type="match status" value="1"/>
</dbReference>
<dbReference type="CDD" id="cd15489">
    <property type="entry name" value="PHD_SF"/>
    <property type="match status" value="1"/>
</dbReference>
<evidence type="ECO:0000256" key="12">
    <source>
        <dbReference type="PROSITE-ProRule" id="PRU00235"/>
    </source>
</evidence>
<keyword evidence="4" id="KW-0597">Phosphoprotein</keyword>
<name>A0A194PWS6_PAPXU</name>
<evidence type="ECO:0000256" key="11">
    <source>
        <dbReference type="PROSITE-ProRule" id="PRU00146"/>
    </source>
</evidence>
<evidence type="ECO:0000259" key="15">
    <source>
        <dbReference type="PROSITE" id="PS50016"/>
    </source>
</evidence>
<feature type="transmembrane region" description="Helical" evidence="14">
    <location>
        <begin position="471"/>
        <end position="490"/>
    </location>
</feature>
<dbReference type="PROSITE" id="PS52014">
    <property type="entry name" value="SAMD1_WH"/>
    <property type="match status" value="1"/>
</dbReference>
<protein>
    <submittedName>
        <fullName evidence="17">X-linked retinitis pigmentosa GTPase regulator-like</fullName>
    </submittedName>
</protein>
<feature type="region of interest" description="Disordered" evidence="13">
    <location>
        <begin position="1393"/>
        <end position="1448"/>
    </location>
</feature>
<keyword evidence="18" id="KW-1185">Reference proteome</keyword>
<feature type="repeat" description="RCC1" evidence="12">
    <location>
        <begin position="1479"/>
        <end position="1548"/>
    </location>
</feature>
<dbReference type="SMART" id="SM00249">
    <property type="entry name" value="PHD"/>
    <property type="match status" value="2"/>
</dbReference>
<dbReference type="InterPro" id="IPR009091">
    <property type="entry name" value="RCC1/BLIP-II"/>
</dbReference>
<feature type="compositionally biased region" description="Low complexity" evidence="13">
    <location>
        <begin position="176"/>
        <end position="187"/>
    </location>
</feature>
<feature type="repeat" description="RCC1" evidence="12">
    <location>
        <begin position="1238"/>
        <end position="1289"/>
    </location>
</feature>
<dbReference type="STRING" id="66420.A0A194PWS6"/>
<keyword evidence="6 11" id="KW-0863">Zinc-finger</keyword>
<dbReference type="Proteomes" id="UP000053268">
    <property type="component" value="Unassembled WGS sequence"/>
</dbReference>
<dbReference type="InterPro" id="IPR051553">
    <property type="entry name" value="Ran_GTPase-activating"/>
</dbReference>
<feature type="transmembrane region" description="Helical" evidence="14">
    <location>
        <begin position="511"/>
        <end position="535"/>
    </location>
</feature>
<feature type="domain" description="PHD-type" evidence="15">
    <location>
        <begin position="325"/>
        <end position="377"/>
    </location>
</feature>
<keyword evidence="14" id="KW-0472">Membrane</keyword>
<dbReference type="PROSITE" id="PS00626">
    <property type="entry name" value="RCC1_2"/>
    <property type="match status" value="1"/>
</dbReference>
<feature type="compositionally biased region" description="Pro residues" evidence="13">
    <location>
        <begin position="1410"/>
        <end position="1448"/>
    </location>
</feature>
<dbReference type="GO" id="GO:0008270">
    <property type="term" value="F:zinc ion binding"/>
    <property type="evidence" value="ECO:0007669"/>
    <property type="project" value="UniProtKB-KW"/>
</dbReference>
<reference evidence="17 18" key="1">
    <citation type="journal article" date="2015" name="Nat. Commun.">
        <title>Outbred genome sequencing and CRISPR/Cas9 gene editing in butterflies.</title>
        <authorList>
            <person name="Li X."/>
            <person name="Fan D."/>
            <person name="Zhang W."/>
            <person name="Liu G."/>
            <person name="Zhang L."/>
            <person name="Zhao L."/>
            <person name="Fang X."/>
            <person name="Chen L."/>
            <person name="Dong Y."/>
            <person name="Chen Y."/>
            <person name="Ding Y."/>
            <person name="Zhao R."/>
            <person name="Feng M."/>
            <person name="Zhu Y."/>
            <person name="Feng Y."/>
            <person name="Jiang X."/>
            <person name="Zhu D."/>
            <person name="Xiang H."/>
            <person name="Feng X."/>
            <person name="Li S."/>
            <person name="Wang J."/>
            <person name="Zhang G."/>
            <person name="Kronforst M.R."/>
            <person name="Wang W."/>
        </authorList>
    </citation>
    <scope>NUCLEOTIDE SEQUENCE [LARGE SCALE GENOMIC DNA]</scope>
    <source>
        <strain evidence="17">Ya'a_city_454_Px</strain>
        <tissue evidence="17">Whole body</tissue>
    </source>
</reference>
<keyword evidence="3" id="KW-1017">Isopeptide bond</keyword>
<gene>
    <name evidence="17" type="ORF">RR46_10937</name>
</gene>
<proteinExistence type="predicted"/>
<dbReference type="PROSITE" id="PS50016">
    <property type="entry name" value="ZF_PHD_2"/>
    <property type="match status" value="2"/>
</dbReference>
<evidence type="ECO:0000256" key="2">
    <source>
        <dbReference type="ARBA" id="ARBA00022491"/>
    </source>
</evidence>
<dbReference type="SUPFAM" id="SSF50985">
    <property type="entry name" value="RCC1/BLIP-II"/>
    <property type="match status" value="1"/>
</dbReference>
<feature type="domain" description="PHD-type" evidence="15">
    <location>
        <begin position="272"/>
        <end position="328"/>
    </location>
</feature>